<evidence type="ECO:0000256" key="6">
    <source>
        <dbReference type="ARBA" id="ARBA00022989"/>
    </source>
</evidence>
<evidence type="ECO:0000313" key="20">
    <source>
        <dbReference type="Ensembl" id="ENSPKIP00000001958.1"/>
    </source>
</evidence>
<dbReference type="PROSITE" id="PS00237">
    <property type="entry name" value="G_PROTEIN_RECEP_F1_1"/>
    <property type="match status" value="1"/>
</dbReference>
<dbReference type="GO" id="GO:0060326">
    <property type="term" value="P:cell chemotaxis"/>
    <property type="evidence" value="ECO:0007669"/>
    <property type="project" value="TreeGrafter"/>
</dbReference>
<reference evidence="20" key="2">
    <citation type="submission" date="2025-09" db="UniProtKB">
        <authorList>
            <consortium name="Ensembl"/>
        </authorList>
    </citation>
    <scope>IDENTIFICATION</scope>
</reference>
<keyword evidence="10" id="KW-1015">Disulfide bond</keyword>
<dbReference type="GO" id="GO:0006939">
    <property type="term" value="P:smooth muscle contraction"/>
    <property type="evidence" value="ECO:0007669"/>
    <property type="project" value="InterPro"/>
</dbReference>
<dbReference type="OrthoDB" id="6076970at2759"/>
<dbReference type="STRING" id="1676925.ENSPKIP00000001958"/>
<evidence type="ECO:0000256" key="12">
    <source>
        <dbReference type="ARBA" id="ARBA00023180"/>
    </source>
</evidence>
<dbReference type="SUPFAM" id="SSF81321">
    <property type="entry name" value="Family A G protein-coupled receptor-like"/>
    <property type="match status" value="1"/>
</dbReference>
<evidence type="ECO:0000259" key="19">
    <source>
        <dbReference type="PROSITE" id="PS50262"/>
    </source>
</evidence>
<evidence type="ECO:0000256" key="18">
    <source>
        <dbReference type="SAM" id="Phobius"/>
    </source>
</evidence>
<dbReference type="GO" id="GO:0009897">
    <property type="term" value="C:external side of plasma membrane"/>
    <property type="evidence" value="ECO:0007669"/>
    <property type="project" value="TreeGrafter"/>
</dbReference>
<dbReference type="InterPro" id="IPR017452">
    <property type="entry name" value="GPCR_Rhodpsn_7TM"/>
</dbReference>
<keyword evidence="7 17" id="KW-0297">G-protein coupled receptor</keyword>
<feature type="transmembrane region" description="Helical" evidence="18">
    <location>
        <begin position="78"/>
        <end position="97"/>
    </location>
</feature>
<evidence type="ECO:0000256" key="5">
    <source>
        <dbReference type="ARBA" id="ARBA00022692"/>
    </source>
</evidence>
<evidence type="ECO:0000256" key="11">
    <source>
        <dbReference type="ARBA" id="ARBA00023170"/>
    </source>
</evidence>
<keyword evidence="3" id="KW-1003">Cell membrane</keyword>
<keyword evidence="21" id="KW-1185">Reference proteome</keyword>
<dbReference type="PRINTS" id="PR00994">
    <property type="entry name" value="BRADYKINNB2R"/>
</dbReference>
<sequence>MDFSTTEITLPLLIPSSPTAPGRDPINASSCPSSEAWEWLYTMQPVYMIAISVLGVIGNVFVLAVFSLHRKSCTVAEFYLGNLAAADLVLLSCLPFWAVNVANGFNWEFGAVMCRLVNMGVIINMYCSIYFLVLVSADRYVALVHAMSLGRMRRILYARLNCLAVWALGIIMSIPVLKFRTVEYYPEYNVNACYLKYPSLDVELICDILLIIIGFLIPFSVISYCTCKIIQTLKNQKIRKLSAVNREKKATILVLCVLFAFVLCWIPFHSATFLHILLRLNILVGCEMENILEISNQVFTYLAFSNSALNPVLYVIVGKNFRRKVKKLFEQMSLRKKTTESILCHFSSTLNTLG</sequence>
<keyword evidence="11 17" id="KW-0675">Receptor</keyword>
<comment type="function">
    <text evidence="15">Receptor for bradykinin. It is associated with G proteins that activate a phosphatidylinositol-calcium second messenger system.</text>
</comment>
<keyword evidence="13 17" id="KW-0807">Transducer</keyword>
<evidence type="ECO:0000256" key="4">
    <source>
        <dbReference type="ARBA" id="ARBA00022553"/>
    </source>
</evidence>
<dbReference type="GO" id="GO:0042310">
    <property type="term" value="P:vasoconstriction"/>
    <property type="evidence" value="ECO:0007669"/>
    <property type="project" value="InterPro"/>
</dbReference>
<feature type="transmembrane region" description="Helical" evidence="18">
    <location>
        <begin position="208"/>
        <end position="230"/>
    </location>
</feature>
<evidence type="ECO:0000256" key="16">
    <source>
        <dbReference type="ARBA" id="ARBA00025954"/>
    </source>
</evidence>
<dbReference type="PRINTS" id="PR00237">
    <property type="entry name" value="GPCRRHODOPSN"/>
</dbReference>
<keyword evidence="8 18" id="KW-0472">Membrane</keyword>
<evidence type="ECO:0000256" key="2">
    <source>
        <dbReference type="ARBA" id="ARBA00013512"/>
    </source>
</evidence>
<comment type="subcellular location">
    <subcellularLocation>
        <location evidence="1">Cell membrane</location>
        <topology evidence="1">Multi-pass membrane protein</topology>
    </subcellularLocation>
</comment>
<evidence type="ECO:0000256" key="3">
    <source>
        <dbReference type="ARBA" id="ARBA00022475"/>
    </source>
</evidence>
<keyword evidence="12" id="KW-0325">Glycoprotein</keyword>
<evidence type="ECO:0000256" key="17">
    <source>
        <dbReference type="RuleBase" id="RU000688"/>
    </source>
</evidence>
<evidence type="ECO:0000256" key="1">
    <source>
        <dbReference type="ARBA" id="ARBA00004651"/>
    </source>
</evidence>
<proteinExistence type="inferred from homology"/>
<feature type="transmembrane region" description="Helical" evidence="18">
    <location>
        <begin position="298"/>
        <end position="317"/>
    </location>
</feature>
<keyword evidence="9" id="KW-0564">Palmitate</keyword>
<dbReference type="AlphaFoldDB" id="A0A3B3Q727"/>
<evidence type="ECO:0000313" key="21">
    <source>
        <dbReference type="Proteomes" id="UP000261540"/>
    </source>
</evidence>
<dbReference type="InterPro" id="IPR001504">
    <property type="entry name" value="Brdyknn_2_rcpt"/>
</dbReference>
<dbReference type="PANTHER" id="PTHR10489:SF957">
    <property type="entry name" value="B2 BRADYKININ RECEPTOR"/>
    <property type="match status" value="1"/>
</dbReference>
<feature type="transmembrane region" description="Helical" evidence="18">
    <location>
        <begin position="156"/>
        <end position="177"/>
    </location>
</feature>
<evidence type="ECO:0000256" key="8">
    <source>
        <dbReference type="ARBA" id="ARBA00023136"/>
    </source>
</evidence>
<dbReference type="GO" id="GO:0004947">
    <property type="term" value="F:bradykinin receptor activity"/>
    <property type="evidence" value="ECO:0007669"/>
    <property type="project" value="InterPro"/>
</dbReference>
<evidence type="ECO:0000256" key="10">
    <source>
        <dbReference type="ARBA" id="ARBA00023157"/>
    </source>
</evidence>
<organism evidence="20 21">
    <name type="scientific">Paramormyrops kingsleyae</name>
    <dbReference type="NCBI Taxonomy" id="1676925"/>
    <lineage>
        <taxon>Eukaryota</taxon>
        <taxon>Metazoa</taxon>
        <taxon>Chordata</taxon>
        <taxon>Craniata</taxon>
        <taxon>Vertebrata</taxon>
        <taxon>Euteleostomi</taxon>
        <taxon>Actinopterygii</taxon>
        <taxon>Neopterygii</taxon>
        <taxon>Teleostei</taxon>
        <taxon>Osteoglossocephala</taxon>
        <taxon>Osteoglossomorpha</taxon>
        <taxon>Osteoglossiformes</taxon>
        <taxon>Mormyridae</taxon>
        <taxon>Paramormyrops</taxon>
    </lineage>
</organism>
<evidence type="ECO:0000256" key="7">
    <source>
        <dbReference type="ARBA" id="ARBA00023040"/>
    </source>
</evidence>
<feature type="transmembrane region" description="Helical" evidence="18">
    <location>
        <begin position="109"/>
        <end position="135"/>
    </location>
</feature>
<dbReference type="PANTHER" id="PTHR10489">
    <property type="entry name" value="CELL ADHESION MOLECULE"/>
    <property type="match status" value="1"/>
</dbReference>
<dbReference type="InterPro" id="IPR000276">
    <property type="entry name" value="GPCR_Rhodpsn"/>
</dbReference>
<keyword evidence="14" id="KW-0449">Lipoprotein</keyword>
<dbReference type="PROSITE" id="PS50262">
    <property type="entry name" value="G_PROTEIN_RECEP_F1_2"/>
    <property type="match status" value="1"/>
</dbReference>
<feature type="domain" description="G-protein coupled receptors family 1 profile" evidence="19">
    <location>
        <begin position="58"/>
        <end position="314"/>
    </location>
</feature>
<dbReference type="Proteomes" id="UP000261540">
    <property type="component" value="Unplaced"/>
</dbReference>
<keyword evidence="4" id="KW-0597">Phosphoprotein</keyword>
<keyword evidence="5 17" id="KW-0812">Transmembrane</keyword>
<evidence type="ECO:0000256" key="13">
    <source>
        <dbReference type="ARBA" id="ARBA00023224"/>
    </source>
</evidence>
<comment type="similarity">
    <text evidence="17">Belongs to the G-protein coupled receptor 1 family.</text>
</comment>
<comment type="subunit">
    <text evidence="16">Forms a complex with PECAM1 and GNAQ. Interacts with PECAM1.</text>
</comment>
<keyword evidence="6 18" id="KW-1133">Transmembrane helix</keyword>
<dbReference type="FunFam" id="1.20.1070.10:FF:000201">
    <property type="entry name" value="Bradykinin receptor B2"/>
    <property type="match status" value="1"/>
</dbReference>
<dbReference type="InterPro" id="IPR050119">
    <property type="entry name" value="CCR1-9-like"/>
</dbReference>
<dbReference type="GO" id="GO:0007204">
    <property type="term" value="P:positive regulation of cytosolic calcium ion concentration"/>
    <property type="evidence" value="ECO:0007669"/>
    <property type="project" value="TreeGrafter"/>
</dbReference>
<dbReference type="GO" id="GO:0019957">
    <property type="term" value="F:C-C chemokine binding"/>
    <property type="evidence" value="ECO:0007669"/>
    <property type="project" value="TreeGrafter"/>
</dbReference>
<dbReference type="GeneTree" id="ENSGT01130000278308"/>
<dbReference type="Gene3D" id="1.20.1070.10">
    <property type="entry name" value="Rhodopsin 7-helix transmembrane proteins"/>
    <property type="match status" value="1"/>
</dbReference>
<dbReference type="Pfam" id="PF00001">
    <property type="entry name" value="7tm_1"/>
    <property type="match status" value="1"/>
</dbReference>
<dbReference type="Ensembl" id="ENSPKIT00000025894.1">
    <property type="protein sequence ID" value="ENSPKIP00000001958.1"/>
    <property type="gene ID" value="ENSPKIG00000020042.1"/>
</dbReference>
<dbReference type="PRINTS" id="PR00425">
    <property type="entry name" value="BRADYKININR"/>
</dbReference>
<evidence type="ECO:0000256" key="15">
    <source>
        <dbReference type="ARBA" id="ARBA00025423"/>
    </source>
</evidence>
<dbReference type="GO" id="GO:0006955">
    <property type="term" value="P:immune response"/>
    <property type="evidence" value="ECO:0007669"/>
    <property type="project" value="TreeGrafter"/>
</dbReference>
<dbReference type="GO" id="GO:0016493">
    <property type="term" value="F:C-C chemokine receptor activity"/>
    <property type="evidence" value="ECO:0007669"/>
    <property type="project" value="TreeGrafter"/>
</dbReference>
<evidence type="ECO:0000256" key="14">
    <source>
        <dbReference type="ARBA" id="ARBA00023288"/>
    </source>
</evidence>
<reference evidence="20" key="1">
    <citation type="submission" date="2025-08" db="UniProtKB">
        <authorList>
            <consortium name="Ensembl"/>
        </authorList>
    </citation>
    <scope>IDENTIFICATION</scope>
</reference>
<dbReference type="InterPro" id="IPR000496">
    <property type="entry name" value="Brdyknn_rcpt"/>
</dbReference>
<feature type="transmembrane region" description="Helical" evidence="18">
    <location>
        <begin position="46"/>
        <end position="66"/>
    </location>
</feature>
<accession>A0A3B3Q727</accession>
<dbReference type="GO" id="GO:0019722">
    <property type="term" value="P:calcium-mediated signaling"/>
    <property type="evidence" value="ECO:0007669"/>
    <property type="project" value="TreeGrafter"/>
</dbReference>
<evidence type="ECO:0000256" key="9">
    <source>
        <dbReference type="ARBA" id="ARBA00023139"/>
    </source>
</evidence>
<feature type="transmembrane region" description="Helical" evidence="18">
    <location>
        <begin position="251"/>
        <end position="278"/>
    </location>
</feature>
<protein>
    <recommendedName>
        <fullName evidence="2">B2 bradykinin receptor</fullName>
    </recommendedName>
</protein>
<name>A0A3B3Q727_9TELE</name>